<protein>
    <submittedName>
        <fullName evidence="2">Uncharacterized protein</fullName>
    </submittedName>
</protein>
<sequence length="249" mass="26107">MLQHRAAAGGAQKRFTAWSRLAEKFYPGVSTFRQESADPISYQLRKRGRQPSGKSRRASTSTSYKPQETSGSVHSLLPDSSTAPPTPTVAEAETLDMLRSILRPRLGGKQRFKRHQVNQTSRRRRVTARRPVQRRPVDFSPRVRNDALASVLISIRLGRPSLLRIRSGSGGEGVSNSGVSICGGSSGSDSIGSVEGVSDSGGSTPIGSAEGVSDSGGSISNGSGGLIWGGLIYGGSSAAAGTSRTAAPR</sequence>
<dbReference type="EMBL" id="AGNL01018772">
    <property type="protein sequence ID" value="EJK62566.1"/>
    <property type="molecule type" value="Genomic_DNA"/>
</dbReference>
<proteinExistence type="predicted"/>
<feature type="compositionally biased region" description="Low complexity" evidence="1">
    <location>
        <begin position="174"/>
        <end position="203"/>
    </location>
</feature>
<comment type="caution">
    <text evidence="2">The sequence shown here is derived from an EMBL/GenBank/DDBJ whole genome shotgun (WGS) entry which is preliminary data.</text>
</comment>
<feature type="compositionally biased region" description="Polar residues" evidence="1">
    <location>
        <begin position="58"/>
        <end position="83"/>
    </location>
</feature>
<accession>K0SNP5</accession>
<evidence type="ECO:0000256" key="1">
    <source>
        <dbReference type="SAM" id="MobiDB-lite"/>
    </source>
</evidence>
<gene>
    <name evidence="2" type="ORF">THAOC_16817</name>
</gene>
<organism evidence="2 3">
    <name type="scientific">Thalassiosira oceanica</name>
    <name type="common">Marine diatom</name>
    <dbReference type="NCBI Taxonomy" id="159749"/>
    <lineage>
        <taxon>Eukaryota</taxon>
        <taxon>Sar</taxon>
        <taxon>Stramenopiles</taxon>
        <taxon>Ochrophyta</taxon>
        <taxon>Bacillariophyta</taxon>
        <taxon>Coscinodiscophyceae</taxon>
        <taxon>Thalassiosirophycidae</taxon>
        <taxon>Thalassiosirales</taxon>
        <taxon>Thalassiosiraceae</taxon>
        <taxon>Thalassiosira</taxon>
    </lineage>
</organism>
<name>K0SNP5_THAOC</name>
<feature type="region of interest" description="Disordered" evidence="1">
    <location>
        <begin position="40"/>
        <end position="88"/>
    </location>
</feature>
<feature type="compositionally biased region" description="Basic residues" evidence="1">
    <location>
        <begin position="44"/>
        <end position="57"/>
    </location>
</feature>
<reference evidence="2 3" key="1">
    <citation type="journal article" date="2012" name="Genome Biol.">
        <title>Genome and low-iron response of an oceanic diatom adapted to chronic iron limitation.</title>
        <authorList>
            <person name="Lommer M."/>
            <person name="Specht M."/>
            <person name="Roy A.S."/>
            <person name="Kraemer L."/>
            <person name="Andreson R."/>
            <person name="Gutowska M.A."/>
            <person name="Wolf J."/>
            <person name="Bergner S.V."/>
            <person name="Schilhabel M.B."/>
            <person name="Klostermeier U.C."/>
            <person name="Beiko R.G."/>
            <person name="Rosenstiel P."/>
            <person name="Hippler M."/>
            <person name="Laroche J."/>
        </authorList>
    </citation>
    <scope>NUCLEOTIDE SEQUENCE [LARGE SCALE GENOMIC DNA]</scope>
    <source>
        <strain evidence="2 3">CCMP1005</strain>
    </source>
</reference>
<keyword evidence="3" id="KW-1185">Reference proteome</keyword>
<feature type="region of interest" description="Disordered" evidence="1">
    <location>
        <begin position="111"/>
        <end position="131"/>
    </location>
</feature>
<evidence type="ECO:0000313" key="2">
    <source>
        <dbReference type="EMBL" id="EJK62566.1"/>
    </source>
</evidence>
<feature type="non-terminal residue" evidence="2">
    <location>
        <position position="249"/>
    </location>
</feature>
<dbReference type="AlphaFoldDB" id="K0SNP5"/>
<evidence type="ECO:0000313" key="3">
    <source>
        <dbReference type="Proteomes" id="UP000266841"/>
    </source>
</evidence>
<feature type="region of interest" description="Disordered" evidence="1">
    <location>
        <begin position="165"/>
        <end position="217"/>
    </location>
</feature>
<dbReference type="Proteomes" id="UP000266841">
    <property type="component" value="Unassembled WGS sequence"/>
</dbReference>